<dbReference type="EMBL" id="GGMS01005343">
    <property type="protein sequence ID" value="MBY74546.1"/>
    <property type="molecule type" value="Transcribed_RNA"/>
</dbReference>
<dbReference type="AlphaFoldDB" id="A0A2S2Q9Y7"/>
<proteinExistence type="predicted"/>
<accession>A0A2S2Q9Y7</accession>
<name>A0A2S2Q9Y7_9HEMI</name>
<dbReference type="OrthoDB" id="6628920at2759"/>
<reference evidence="2" key="1">
    <citation type="submission" date="2018-04" db="EMBL/GenBank/DDBJ databases">
        <title>Transcriptome assembly of Sipha flava.</title>
        <authorList>
            <person name="Scully E.D."/>
            <person name="Geib S.M."/>
            <person name="Palmer N.A."/>
            <person name="Koch K."/>
            <person name="Bradshaw J."/>
            <person name="Heng-Moss T."/>
            <person name="Sarath G."/>
        </authorList>
    </citation>
    <scope>NUCLEOTIDE SEQUENCE</scope>
</reference>
<evidence type="ECO:0000313" key="2">
    <source>
        <dbReference type="EMBL" id="MBY74546.1"/>
    </source>
</evidence>
<dbReference type="Pfam" id="PF16087">
    <property type="entry name" value="DUF4817"/>
    <property type="match status" value="1"/>
</dbReference>
<protein>
    <recommendedName>
        <fullName evidence="1">DUF4817 domain-containing protein</fullName>
    </recommendedName>
</protein>
<sequence length="126" mass="14637">MMVLFRREGHAGKQRGFAIRTLYKNGRSFIATQRAFRLKFNLARHDTVPHHNVIANWVRTFEETDSTLKPRDSGRSKTTRTPDNLTRVREVIVQSPTCSVRKHLIALGISNCSVRRILHQDLFFHP</sequence>
<evidence type="ECO:0000259" key="1">
    <source>
        <dbReference type="Pfam" id="PF16087"/>
    </source>
</evidence>
<dbReference type="InterPro" id="IPR032135">
    <property type="entry name" value="DUF4817"/>
</dbReference>
<gene>
    <name evidence="2" type="ORF">g.97912</name>
</gene>
<feature type="domain" description="DUF4817" evidence="1">
    <location>
        <begin position="13"/>
        <end position="64"/>
    </location>
</feature>
<organism evidence="2">
    <name type="scientific">Sipha flava</name>
    <name type="common">yellow sugarcane aphid</name>
    <dbReference type="NCBI Taxonomy" id="143950"/>
    <lineage>
        <taxon>Eukaryota</taxon>
        <taxon>Metazoa</taxon>
        <taxon>Ecdysozoa</taxon>
        <taxon>Arthropoda</taxon>
        <taxon>Hexapoda</taxon>
        <taxon>Insecta</taxon>
        <taxon>Pterygota</taxon>
        <taxon>Neoptera</taxon>
        <taxon>Paraneoptera</taxon>
        <taxon>Hemiptera</taxon>
        <taxon>Sternorrhyncha</taxon>
        <taxon>Aphidomorpha</taxon>
        <taxon>Aphidoidea</taxon>
        <taxon>Aphididae</taxon>
        <taxon>Sipha</taxon>
    </lineage>
</organism>
<dbReference type="PANTHER" id="PTHR47326">
    <property type="entry name" value="TRANSPOSABLE ELEMENT TC3 TRANSPOSASE-LIKE PROTEIN"/>
    <property type="match status" value="1"/>
</dbReference>
<dbReference type="PANTHER" id="PTHR47326:SF1">
    <property type="entry name" value="HTH PSQ-TYPE DOMAIN-CONTAINING PROTEIN"/>
    <property type="match status" value="1"/>
</dbReference>